<dbReference type="AlphaFoldDB" id="A0A318SBZ2"/>
<protein>
    <submittedName>
        <fullName evidence="1">Uncharacterized protein</fullName>
    </submittedName>
</protein>
<name>A0A318SBZ2_9DEIO</name>
<comment type="caution">
    <text evidence="1">The sequence shown here is derived from an EMBL/GenBank/DDBJ whole genome shotgun (WGS) entry which is preliminary data.</text>
</comment>
<accession>A0A318SBZ2</accession>
<reference evidence="1 2" key="1">
    <citation type="submission" date="2018-06" db="EMBL/GenBank/DDBJ databases">
        <title>Genomic Encyclopedia of Type Strains, Phase IV (KMG-IV): sequencing the most valuable type-strain genomes for metagenomic binning, comparative biology and taxonomic classification.</title>
        <authorList>
            <person name="Goeker M."/>
        </authorList>
    </citation>
    <scope>NUCLEOTIDE SEQUENCE [LARGE SCALE GENOMIC DNA]</scope>
    <source>
        <strain evidence="1 2">DSM 18048</strain>
    </source>
</reference>
<keyword evidence="2" id="KW-1185">Reference proteome</keyword>
<sequence>MLHLRVLAPALTLFLGVALAQNIDDFLFRLADTVKADAGASTMCVASEQRWRESLPQNQTFVRSMQLLAPGKPDAVRKTLDAKLAKAGFKGATAWANFAGGNAMPTRWRTLTNAKTAGLTYYVATVAAIDVDPNMTALCITVLKTTKR</sequence>
<dbReference type="RefSeq" id="WP_110884845.1">
    <property type="nucleotide sequence ID" value="NZ_QJSX01000001.1"/>
</dbReference>
<gene>
    <name evidence="1" type="ORF">DES52_101145</name>
</gene>
<dbReference type="Proteomes" id="UP000248326">
    <property type="component" value="Unassembled WGS sequence"/>
</dbReference>
<organism evidence="1 2">
    <name type="scientific">Deinococcus yavapaiensis KR-236</name>
    <dbReference type="NCBI Taxonomy" id="694435"/>
    <lineage>
        <taxon>Bacteria</taxon>
        <taxon>Thermotogati</taxon>
        <taxon>Deinococcota</taxon>
        <taxon>Deinococci</taxon>
        <taxon>Deinococcales</taxon>
        <taxon>Deinococcaceae</taxon>
        <taxon>Deinococcus</taxon>
    </lineage>
</organism>
<proteinExistence type="predicted"/>
<evidence type="ECO:0000313" key="2">
    <source>
        <dbReference type="Proteomes" id="UP000248326"/>
    </source>
</evidence>
<evidence type="ECO:0000313" key="1">
    <source>
        <dbReference type="EMBL" id="PYE56341.1"/>
    </source>
</evidence>
<dbReference type="EMBL" id="QJSX01000001">
    <property type="protein sequence ID" value="PYE56341.1"/>
    <property type="molecule type" value="Genomic_DNA"/>
</dbReference>